<dbReference type="EMBL" id="JEMT01015077">
    <property type="protein sequence ID" value="EXX72748.1"/>
    <property type="molecule type" value="Genomic_DNA"/>
</dbReference>
<reference evidence="1 2" key="1">
    <citation type="submission" date="2014-02" db="EMBL/GenBank/DDBJ databases">
        <title>Single nucleus genome sequencing reveals high similarity among nuclei of an endomycorrhizal fungus.</title>
        <authorList>
            <person name="Lin K."/>
            <person name="Geurts R."/>
            <person name="Zhang Z."/>
            <person name="Limpens E."/>
            <person name="Saunders D.G."/>
            <person name="Mu D."/>
            <person name="Pang E."/>
            <person name="Cao H."/>
            <person name="Cha H."/>
            <person name="Lin T."/>
            <person name="Zhou Q."/>
            <person name="Shang Y."/>
            <person name="Li Y."/>
            <person name="Ivanov S."/>
            <person name="Sharma T."/>
            <person name="Velzen R.V."/>
            <person name="Ruijter N.D."/>
            <person name="Aanen D.K."/>
            <person name="Win J."/>
            <person name="Kamoun S."/>
            <person name="Bisseling T."/>
            <person name="Huang S."/>
        </authorList>
    </citation>
    <scope>NUCLEOTIDE SEQUENCE [LARGE SCALE GENOMIC DNA]</scope>
    <source>
        <strain evidence="2">DAOM197198w</strain>
    </source>
</reference>
<evidence type="ECO:0000313" key="2">
    <source>
        <dbReference type="Proteomes" id="UP000022910"/>
    </source>
</evidence>
<dbReference type="AlphaFoldDB" id="A0A015N108"/>
<dbReference type="Gene3D" id="3.80.10.10">
    <property type="entry name" value="Ribonuclease Inhibitor"/>
    <property type="match status" value="1"/>
</dbReference>
<organism evidence="1 2">
    <name type="scientific">Rhizophagus irregularis (strain DAOM 197198w)</name>
    <name type="common">Glomus intraradices</name>
    <dbReference type="NCBI Taxonomy" id="1432141"/>
    <lineage>
        <taxon>Eukaryota</taxon>
        <taxon>Fungi</taxon>
        <taxon>Fungi incertae sedis</taxon>
        <taxon>Mucoromycota</taxon>
        <taxon>Glomeromycotina</taxon>
        <taxon>Glomeromycetes</taxon>
        <taxon>Glomerales</taxon>
        <taxon>Glomeraceae</taxon>
        <taxon>Rhizophagus</taxon>
    </lineage>
</organism>
<proteinExistence type="predicted"/>
<protein>
    <recommendedName>
        <fullName evidence="3">F-box domain-containing protein</fullName>
    </recommendedName>
</protein>
<dbReference type="InterPro" id="IPR032675">
    <property type="entry name" value="LRR_dom_sf"/>
</dbReference>
<comment type="caution">
    <text evidence="1">The sequence shown here is derived from an EMBL/GenBank/DDBJ whole genome shotgun (WGS) entry which is preliminary data.</text>
</comment>
<evidence type="ECO:0000313" key="1">
    <source>
        <dbReference type="EMBL" id="EXX72748.1"/>
    </source>
</evidence>
<evidence type="ECO:0008006" key="3">
    <source>
        <dbReference type="Google" id="ProtNLM"/>
    </source>
</evidence>
<gene>
    <name evidence="1" type="ORF">RirG_066390</name>
</gene>
<dbReference type="Proteomes" id="UP000022910">
    <property type="component" value="Unassembled WGS sequence"/>
</dbReference>
<keyword evidence="2" id="KW-1185">Reference proteome</keyword>
<sequence length="490" mass="58963">MFKLNKDTLFLIFEELQDDPQFLFSCLMVNKIWCETVIPILWRNPWCYFISYKKNSLYSIITSYLSNDIKEYLRKKGILVSDRSLAFDYLSFCISIDMEIIDIIISVGSSSEYNKFLLQEEIYSFLINKCPEIKYLSIFGTYDIVYLPEAKVRLESLCELTCDTLIDPRYFYRLANICQQIQRINIINKNLKANQGTIKLIEFQKNLKYFKWLDEFEVEDGFCYWEVLEDPYTGIFNVLKKHANTLNHLEISLQFDNHYDNHYSDNYNIHKYDYSFLQYTLLEFDNLKTLEICSPPFLDTYDFIVKMEMMAYHDLEILRGFVDICQVSCLIKNSPFLKELWINDFYWDYDSLDDTTLHFIRIICENCYLVEHLSIPMFPLSENHFIEFEKLLKKCQNLRSLYFIDTYYDKEVELEYGDYLSNALIKDASKNLRKISIPYGIKFSLKTLETFFEKWKGRPAISIIFEDYYFYRNDSYMRLIDKYKIEKVIK</sequence>
<dbReference type="SUPFAM" id="SSF52047">
    <property type="entry name" value="RNI-like"/>
    <property type="match status" value="1"/>
</dbReference>
<dbReference type="HOGENOM" id="CLU_028913_8_1_1"/>
<name>A0A015N108_RHIIW</name>
<accession>A0A015N108</accession>
<dbReference type="OrthoDB" id="2370006at2759"/>